<protein>
    <submittedName>
        <fullName evidence="5 6">DMAP1-binding domain-containing protein</fullName>
    </submittedName>
</protein>
<dbReference type="PANTHER" id="PTHR22754">
    <property type="entry name" value="DISCO-INTERACTING PROTEIN 2 DIP2 -RELATED"/>
    <property type="match status" value="1"/>
</dbReference>
<feature type="region of interest" description="Disordered" evidence="2">
    <location>
        <begin position="241"/>
        <end position="318"/>
    </location>
</feature>
<evidence type="ECO:0000256" key="2">
    <source>
        <dbReference type="SAM" id="MobiDB-lite"/>
    </source>
</evidence>
<evidence type="ECO:0000313" key="5">
    <source>
        <dbReference type="WBParaSite" id="SSTP_0000465100.1"/>
    </source>
</evidence>
<dbReference type="PANTHER" id="PTHR22754:SF32">
    <property type="entry name" value="DISCO-INTERACTING PROTEIN 2"/>
    <property type="match status" value="1"/>
</dbReference>
<dbReference type="Gene3D" id="3.30.300.30">
    <property type="match status" value="2"/>
</dbReference>
<evidence type="ECO:0000259" key="3">
    <source>
        <dbReference type="PROSITE" id="PS51912"/>
    </source>
</evidence>
<dbReference type="Pfam" id="PF00501">
    <property type="entry name" value="AMP-binding"/>
    <property type="match status" value="2"/>
</dbReference>
<dbReference type="CDD" id="cd05905">
    <property type="entry name" value="Dip2"/>
    <property type="match status" value="1"/>
</dbReference>
<dbReference type="PROSITE" id="PS51912">
    <property type="entry name" value="DMAP1_BIND"/>
    <property type="match status" value="1"/>
</dbReference>
<feature type="compositionally biased region" description="Low complexity" evidence="2">
    <location>
        <begin position="241"/>
        <end position="258"/>
    </location>
</feature>
<dbReference type="AlphaFoldDB" id="A0A913HN79"/>
<dbReference type="FunFam" id="3.30.300.30:FF:000001">
    <property type="entry name" value="DIP2 disco-interacting protein 2 homolog C"/>
    <property type="match status" value="1"/>
</dbReference>
<keyword evidence="4" id="KW-1185">Reference proteome</keyword>
<proteinExistence type="inferred from homology"/>
<dbReference type="SUPFAM" id="SSF56801">
    <property type="entry name" value="Acetyl-CoA synthetase-like"/>
    <property type="match status" value="2"/>
</dbReference>
<name>A0A913HN79_STRER</name>
<dbReference type="InterPro" id="IPR045851">
    <property type="entry name" value="AMP-bd_C_sf"/>
</dbReference>
<dbReference type="InterPro" id="IPR000873">
    <property type="entry name" value="AMP-dep_synth/lig_dom"/>
</dbReference>
<dbReference type="Pfam" id="PF23024">
    <property type="entry name" value="AMP-dom_DIP2-like"/>
    <property type="match status" value="1"/>
</dbReference>
<feature type="region of interest" description="Disordered" evidence="2">
    <location>
        <begin position="55"/>
        <end position="82"/>
    </location>
</feature>
<feature type="compositionally biased region" description="Low complexity" evidence="2">
    <location>
        <begin position="280"/>
        <end position="293"/>
    </location>
</feature>
<dbReference type="Proteomes" id="UP000035681">
    <property type="component" value="Unplaced"/>
</dbReference>
<feature type="compositionally biased region" description="Basic and acidic residues" evidence="2">
    <location>
        <begin position="304"/>
        <end position="314"/>
    </location>
</feature>
<dbReference type="WBParaSite" id="SSTP_0000465100.1">
    <property type="protein sequence ID" value="SSTP_0000465100.1"/>
    <property type="gene ID" value="SSTP_0000465100"/>
</dbReference>
<feature type="compositionally biased region" description="Low complexity" evidence="2">
    <location>
        <begin position="396"/>
        <end position="412"/>
    </location>
</feature>
<dbReference type="Gene3D" id="3.40.50.12780">
    <property type="entry name" value="N-terminal domain of ligase-like"/>
    <property type="match status" value="2"/>
</dbReference>
<dbReference type="Pfam" id="PF06464">
    <property type="entry name" value="DMAP_binding"/>
    <property type="match status" value="1"/>
</dbReference>
<sequence>MPQEEINLDLLPEDVLIKLKQLELELTEGDITQKGFDKKKLLLIGPYIQAQLNQDHKISSTPQTRAKRRNQRRLTREESRYKSEIRHESVQAALRQWNNCNSDKINNKSTEISILPSNSINKKEEDQQIYENSCIVVNQESEENNILGFEEITTDKCQDNLQESTKITDTFASDNIITVSNINKEKNNIIDETELEEENTSLKTSTPTVLQQLIANSIADEMEPGSNNLVNFLKSPGTFSSNTTNTTSSNDSSTINSTHQPKINPYKNCNIKESNIDGDSMSSINISEPNNSSCQEVNNSYHTNDSRSSDKSLDLENNSLPMKAPKVSVKIQALLESLQRPRNKPLHEYYNDDDAELEAMAKIVDPNAPRPEGSYIQPIRGEFPISSPSTIPPTPSQSSNGTSTSTTNLNNALNNFPRSIESALHRYGTGSPKSLCGILLDSHGKLLQSLSYGKLYSKANKVAYTLLNKTVTSNCVIGHSQNQSTISKENLRQCICKPGDRIALIFSNNEPLSFIIAFYGCIIGGLIPVPIEVPSSKKDAGIQQIGFLLGSCGVKTALTTENCFKSLPKKGPTSSSQGGNLHPSDSIDLKSWPKMTWVMIEYVSKPGKEWNICGRNINDESIGYIEHSTDRKGYVKGVAITRSSIISHSKSITAAMNYKEGETVICVLDFKREVGLWTSILTSLFNGMRVAFVPYNLMKSNPSCWMIGATKLNASHVVLKSRDLHWSLLASKDQKDINLSNIKSIIIADGANPWSLSSCDQFCAIFQKRGLRPEVLCPCAGSSESGLIAIRRPFIMEYSSDTGSSSVSSSTPSGRGVLSMEALSHSVVRVDKETSLTSLTLQDAGQIIPGAILVVVKVSGLPKICKADEIGEICISSPSTGSFYWGLDGISSGTFKVEPLGPDERPIGNLTYVRSGLIGFLGPDGLVFVIGNKSTMMNVSGRSHSADDIIATVLAVEPMKFIYRGRIAVFSINVLRDERICIVAEQKPDVQEEEAFNWITKVLQAVDNIHQVGIYCLALVSANHLPKTPLGGIHVSETRQKFLDCTLHPTTLLMCPHNCVLNLPKPREPQQSEVGPAAMFVGNIVQGVRIAGAQGRELPHSPDDGKSLIDILKDLATTSPDHILYTLINSKGIEAESLTCGQLYKKAEKIGLLLLEKGHLNEGDHVSLIFPPGIDLITAFYGCLIANLIPVCIRPPHQTNLQSTLPTVRLMVDISKSVAILTSSAIGKLLKSKEAAHRIDTKAWPNIFDIEDSSSFTKKKNTFSNLKRGPNDICYLDFNVSTTGQLAGIIINNSSVIMKCKSLKVACELYKSRHVALSLDPYCGLGFELFVLSSVYSGYHSIIIPPQEVEANPSIFLSVVSQHKVRDVFCSYGVMELCVKELAPQIDLLKEKGIYLSCVRTCVAVAEERPRVALCTAFAKLFSPLGLQSRAISTSFGCRVNTGICMQGSSSPDPATVYVDARALRNDRVSLVEKGSPHSIPLMESGKLLPGIKVVIANPETKGQCADSHLGEIWVSSPFNANGYFSIFGEETTIHTDHFNAKLKTGDTKTVFARTGYLGFLKQTSSITASGELHDAVFVVGSLDETMMLRGMRYHPVDIEVTVVKTHRKIIESAAFTWTNRLVIVAEVEGDEAEALDLVPAITSSILEEHHLIVGVVVLIDPGMIPINTRGEKQRMHLRDSFLREELDPIYIAYNM</sequence>
<evidence type="ECO:0000313" key="6">
    <source>
        <dbReference type="WBParaSite" id="TCONS_00011240.p1"/>
    </source>
</evidence>
<organism evidence="5">
    <name type="scientific">Strongyloides stercoralis</name>
    <name type="common">Threadworm</name>
    <dbReference type="NCBI Taxonomy" id="6248"/>
    <lineage>
        <taxon>Eukaryota</taxon>
        <taxon>Metazoa</taxon>
        <taxon>Ecdysozoa</taxon>
        <taxon>Nematoda</taxon>
        <taxon>Chromadorea</taxon>
        <taxon>Rhabditida</taxon>
        <taxon>Tylenchina</taxon>
        <taxon>Panagrolaimomorpha</taxon>
        <taxon>Strongyloidoidea</taxon>
        <taxon>Strongyloididae</taxon>
        <taxon>Strongyloides</taxon>
    </lineage>
</organism>
<feature type="region of interest" description="Disordered" evidence="2">
    <location>
        <begin position="366"/>
        <end position="412"/>
    </location>
</feature>
<comment type="similarity">
    <text evidence="1">Belongs to the DIP2 family.</text>
</comment>
<evidence type="ECO:0000256" key="1">
    <source>
        <dbReference type="ARBA" id="ARBA00007735"/>
    </source>
</evidence>
<reference evidence="5" key="1">
    <citation type="submission" date="2022-10" db="UniProtKB">
        <authorList>
            <consortium name="WormBaseParasite"/>
        </authorList>
    </citation>
    <scope>IDENTIFICATION</scope>
</reference>
<feature type="compositionally biased region" description="Polar residues" evidence="2">
    <location>
        <begin position="294"/>
        <end position="303"/>
    </location>
</feature>
<dbReference type="SMART" id="SM01137">
    <property type="entry name" value="DMAP_binding"/>
    <property type="match status" value="1"/>
</dbReference>
<feature type="domain" description="DMAP1-binding" evidence="3">
    <location>
        <begin position="7"/>
        <end position="115"/>
    </location>
</feature>
<dbReference type="InterPro" id="IPR025110">
    <property type="entry name" value="AMP-bd_C"/>
</dbReference>
<dbReference type="WBParaSite" id="TCONS_00011240.p1">
    <property type="protein sequence ID" value="TCONS_00011240.p1"/>
    <property type="gene ID" value="XLOC_005462"/>
</dbReference>
<dbReference type="InterPro" id="IPR037337">
    <property type="entry name" value="Dip2-like_dom"/>
</dbReference>
<evidence type="ECO:0000313" key="4">
    <source>
        <dbReference type="Proteomes" id="UP000035681"/>
    </source>
</evidence>
<dbReference type="InterPro" id="IPR042099">
    <property type="entry name" value="ANL_N_sf"/>
</dbReference>
<dbReference type="InterPro" id="IPR010506">
    <property type="entry name" value="DMAP1-bd"/>
</dbReference>
<accession>A0A913HN79</accession>